<evidence type="ECO:0000259" key="1">
    <source>
        <dbReference type="Pfam" id="PF04717"/>
    </source>
</evidence>
<gene>
    <name evidence="2" type="ORF">ACE1CI_02290</name>
</gene>
<dbReference type="EMBL" id="JBHFNR010000016">
    <property type="protein sequence ID" value="MFB2891751.1"/>
    <property type="molecule type" value="Genomic_DNA"/>
</dbReference>
<dbReference type="Pfam" id="PF05954">
    <property type="entry name" value="Phage_GPD"/>
    <property type="match status" value="1"/>
</dbReference>
<organism evidence="2 3">
    <name type="scientific">Floridaenema flaviceps BLCC-F50</name>
    <dbReference type="NCBI Taxonomy" id="3153642"/>
    <lineage>
        <taxon>Bacteria</taxon>
        <taxon>Bacillati</taxon>
        <taxon>Cyanobacteriota</taxon>
        <taxon>Cyanophyceae</taxon>
        <taxon>Oscillatoriophycideae</taxon>
        <taxon>Aerosakkonematales</taxon>
        <taxon>Aerosakkonemataceae</taxon>
        <taxon>Floridanema</taxon>
        <taxon>Floridanema flaviceps</taxon>
    </lineage>
</organism>
<dbReference type="Pfam" id="PF04717">
    <property type="entry name" value="Phage_base_V"/>
    <property type="match status" value="1"/>
</dbReference>
<sequence>MSGVNYRALPTLNIDGQPAPSNLMEDILQIVVEESLHLPAMFTLVIQNDYFPGRNQDEPWRYQDLLQIGKSVKIGFSSSTTESQDYQENNPNQVIEGEMTAIETFFSEKSQAPVIVRGYDFTHRLYRGRYNRSFQNMTDSDIVTKIGNEVGIETGTIDPSGVAHDYVFQENQTNMEFLRERAARIGFEFFVQDGKLNFRKPKAESEKLSLKWLTDMHSFRVRVTSAEQVKEVEVRAWDYKEKKAVVSIKNQEDVITKTENGKGSDTSNKFKGQPPTPKMIVVDQPIFNPKEADIMAQALCDELGGQFIYADAKAEGNTKIRPGRVVQLEKMGKYSGEYYITESRHTYHERVYLTEFSVRGLRGGDLLTMLSPPNFLQPGQTLLVGIVTDNEDPEGWGRVKVKFPTLTEEHASNWARVVAMGAGNGRGFDCLPEINDEVLVAFEHGDIHRPYVIGAVWNGKDIPPNKVEDNVQDGQVRLRTFKSRAGHQIQLVEEDKGGSKKGVYVETAGGHKLRLNDSEKFVEIETSGGHNLRLNDVDFSINITSKGIMNFTSVGPITIKTAQSLNVIP</sequence>
<dbReference type="RefSeq" id="WP_413261427.1">
    <property type="nucleotide sequence ID" value="NZ_JBHFNR010000016.1"/>
</dbReference>
<reference evidence="2 3" key="1">
    <citation type="submission" date="2024-09" db="EMBL/GenBank/DDBJ databases">
        <title>Floridaenema gen nov. (Aerosakkonemataceae, Aerosakkonematales ord. nov., Cyanobacteria) from benthic tropical and subtropical fresh waters, with the description of four new species.</title>
        <authorList>
            <person name="Moretto J.A."/>
            <person name="Berthold D.E."/>
            <person name="Lefler F.W."/>
            <person name="Huang I.-S."/>
            <person name="Laughinghouse H. IV."/>
        </authorList>
    </citation>
    <scope>NUCLEOTIDE SEQUENCE [LARGE SCALE GENOMIC DNA]</scope>
    <source>
        <strain evidence="2 3">BLCC-F50</strain>
    </source>
</reference>
<dbReference type="NCBIfam" id="NF033848">
    <property type="entry name" value="VgrG_rel"/>
    <property type="match status" value="1"/>
</dbReference>
<accession>A0ABV4XJ66</accession>
<proteinExistence type="predicted"/>
<dbReference type="InterPro" id="IPR006531">
    <property type="entry name" value="Gp5/Vgr_OB"/>
</dbReference>
<dbReference type="InterPro" id="IPR037026">
    <property type="entry name" value="Vgr_OB-fold_dom_sf"/>
</dbReference>
<name>A0ABV4XJ66_9CYAN</name>
<evidence type="ECO:0000313" key="2">
    <source>
        <dbReference type="EMBL" id="MFB2891751.1"/>
    </source>
</evidence>
<dbReference type="InterPro" id="IPR047702">
    <property type="entry name" value="VgrG-rel"/>
</dbReference>
<dbReference type="SUPFAM" id="SSF69279">
    <property type="entry name" value="Phage tail proteins"/>
    <property type="match status" value="1"/>
</dbReference>
<comment type="caution">
    <text evidence="2">The sequence shown here is derived from an EMBL/GenBank/DDBJ whole genome shotgun (WGS) entry which is preliminary data.</text>
</comment>
<dbReference type="Proteomes" id="UP001576784">
    <property type="component" value="Unassembled WGS sequence"/>
</dbReference>
<evidence type="ECO:0000313" key="3">
    <source>
        <dbReference type="Proteomes" id="UP001576784"/>
    </source>
</evidence>
<dbReference type="SUPFAM" id="SSF69255">
    <property type="entry name" value="gp5 N-terminal domain-like"/>
    <property type="match status" value="1"/>
</dbReference>
<protein>
    <submittedName>
        <fullName evidence="2">VgrG-related protein</fullName>
    </submittedName>
</protein>
<feature type="domain" description="Gp5/Type VI secretion system Vgr protein OB-fold" evidence="1">
    <location>
        <begin position="384"/>
        <end position="457"/>
    </location>
</feature>
<keyword evidence="3" id="KW-1185">Reference proteome</keyword>
<dbReference type="Gene3D" id="2.40.50.230">
    <property type="entry name" value="Gp5 N-terminal domain"/>
    <property type="match status" value="1"/>
</dbReference>